<protein>
    <submittedName>
        <fullName evidence="2">Uncharacterized protein</fullName>
    </submittedName>
</protein>
<feature type="compositionally biased region" description="Basic and acidic residues" evidence="1">
    <location>
        <begin position="1"/>
        <end position="10"/>
    </location>
</feature>
<feature type="region of interest" description="Disordered" evidence="1">
    <location>
        <begin position="1"/>
        <end position="27"/>
    </location>
</feature>
<proteinExistence type="predicted"/>
<evidence type="ECO:0000313" key="3">
    <source>
        <dbReference type="Proteomes" id="UP001189429"/>
    </source>
</evidence>
<dbReference type="EMBL" id="CAUYUJ010017553">
    <property type="protein sequence ID" value="CAK0875768.1"/>
    <property type="molecule type" value="Genomic_DNA"/>
</dbReference>
<keyword evidence="3" id="KW-1185">Reference proteome</keyword>
<evidence type="ECO:0000256" key="1">
    <source>
        <dbReference type="SAM" id="MobiDB-lite"/>
    </source>
</evidence>
<dbReference type="Proteomes" id="UP001189429">
    <property type="component" value="Unassembled WGS sequence"/>
</dbReference>
<evidence type="ECO:0000313" key="2">
    <source>
        <dbReference type="EMBL" id="CAK0875768.1"/>
    </source>
</evidence>
<gene>
    <name evidence="2" type="ORF">PCOR1329_LOCUS60345</name>
</gene>
<sequence>MRHPAGEPRAWHGGPARRTSRGPAEELSAAKRAAVARFAGSVDFARTAPSWREGLRDFISAPLGQGPKGASGPAGAVAEPGAELASPELLQQRAVHWVSQSMRLMQDLGCGLASVPPPTVRVDESEARPAMACYRHHDYSITFGWSGQPWREDVVQLVSAHEAWHAAQHLRWGALHGDGQAAHRVCEGSAVLFTAFCACCRGWGPVLPVLLDYLRGKAAQAVAQAHVEEGAWTAEGAAAFAARFSLRCPLGRWSTADEARAYLEGAAVLADALDQDELSPAERLVALLASPLTQAQGGQLLHRICGAVGRAQWDPQAPAWPTDAGAPTARALRLLRDIFCVRRGGAARAGPAPLSLAAGQQARLGGGHTVDRSAAVLQGTAECGGAGEQACDHWVAKRGGAHGARRRVQVQLPRLAPCRR</sequence>
<organism evidence="2 3">
    <name type="scientific">Prorocentrum cordatum</name>
    <dbReference type="NCBI Taxonomy" id="2364126"/>
    <lineage>
        <taxon>Eukaryota</taxon>
        <taxon>Sar</taxon>
        <taxon>Alveolata</taxon>
        <taxon>Dinophyceae</taxon>
        <taxon>Prorocentrales</taxon>
        <taxon>Prorocentraceae</taxon>
        <taxon>Prorocentrum</taxon>
    </lineage>
</organism>
<name>A0ABN9VQN2_9DINO</name>
<reference evidence="2" key="1">
    <citation type="submission" date="2023-10" db="EMBL/GenBank/DDBJ databases">
        <authorList>
            <person name="Chen Y."/>
            <person name="Shah S."/>
            <person name="Dougan E. K."/>
            <person name="Thang M."/>
            <person name="Chan C."/>
        </authorList>
    </citation>
    <scope>NUCLEOTIDE SEQUENCE [LARGE SCALE GENOMIC DNA]</scope>
</reference>
<comment type="caution">
    <text evidence="2">The sequence shown here is derived from an EMBL/GenBank/DDBJ whole genome shotgun (WGS) entry which is preliminary data.</text>
</comment>
<accession>A0ABN9VQN2</accession>